<dbReference type="Pfam" id="PF03171">
    <property type="entry name" value="2OG-FeII_Oxy"/>
    <property type="match status" value="1"/>
</dbReference>
<dbReference type="EMBL" id="AYSA01000714">
    <property type="protein sequence ID" value="ESZ90014.1"/>
    <property type="molecule type" value="Genomic_DNA"/>
</dbReference>
<comment type="similarity">
    <text evidence="1 4">Belongs to the iron/ascorbate-dependent oxidoreductase family.</text>
</comment>
<dbReference type="InterPro" id="IPR026992">
    <property type="entry name" value="DIOX_N"/>
</dbReference>
<dbReference type="InterPro" id="IPR044861">
    <property type="entry name" value="IPNS-like_FE2OG_OXY"/>
</dbReference>
<dbReference type="Pfam" id="PF14226">
    <property type="entry name" value="DIOX_N"/>
    <property type="match status" value="1"/>
</dbReference>
<dbReference type="GO" id="GO:0046872">
    <property type="term" value="F:metal ion binding"/>
    <property type="evidence" value="ECO:0007669"/>
    <property type="project" value="UniProtKB-KW"/>
</dbReference>
<dbReference type="SUPFAM" id="SSF51197">
    <property type="entry name" value="Clavaminate synthase-like"/>
    <property type="match status" value="1"/>
</dbReference>
<comment type="caution">
    <text evidence="6">The sequence shown here is derived from an EMBL/GenBank/DDBJ whole genome shotgun (WGS) entry which is preliminary data.</text>
</comment>
<dbReference type="PROSITE" id="PS51471">
    <property type="entry name" value="FE2OG_OXY"/>
    <property type="match status" value="1"/>
</dbReference>
<dbReference type="InterPro" id="IPR027443">
    <property type="entry name" value="IPNS-like_sf"/>
</dbReference>
<dbReference type="Gene3D" id="2.60.120.330">
    <property type="entry name" value="B-lactam Antibiotic, Isopenicillin N Synthase, Chain"/>
    <property type="match status" value="1"/>
</dbReference>
<dbReference type="InterPro" id="IPR005123">
    <property type="entry name" value="Oxoglu/Fe-dep_dioxygenase_dom"/>
</dbReference>
<reference evidence="6 7" key="1">
    <citation type="journal article" date="2014" name="Genome Announc.">
        <title>Draft genome sequence of Sclerotinia borealis, a psychrophilic plant pathogenic fungus.</title>
        <authorList>
            <person name="Mardanov A.V."/>
            <person name="Beletsky A.V."/>
            <person name="Kadnikov V.V."/>
            <person name="Ignatov A.N."/>
            <person name="Ravin N.V."/>
        </authorList>
    </citation>
    <scope>NUCLEOTIDE SEQUENCE [LARGE SCALE GENOMIC DNA]</scope>
    <source>
        <strain evidence="7">F-4157</strain>
    </source>
</reference>
<dbReference type="PRINTS" id="PR00682">
    <property type="entry name" value="IPNSYNTHASE"/>
</dbReference>
<keyword evidence="7" id="KW-1185">Reference proteome</keyword>
<protein>
    <submittedName>
        <fullName evidence="6">Oxidoreductase</fullName>
    </submittedName>
</protein>
<accession>W9C521</accession>
<dbReference type="HOGENOM" id="CLU_010119_1_1_1"/>
<evidence type="ECO:0000256" key="1">
    <source>
        <dbReference type="ARBA" id="ARBA00008056"/>
    </source>
</evidence>
<evidence type="ECO:0000256" key="2">
    <source>
        <dbReference type="ARBA" id="ARBA00022723"/>
    </source>
</evidence>
<evidence type="ECO:0000313" key="7">
    <source>
        <dbReference type="Proteomes" id="UP000019487"/>
    </source>
</evidence>
<gene>
    <name evidence="6" type="ORF">SBOR_9597</name>
</gene>
<evidence type="ECO:0000256" key="4">
    <source>
        <dbReference type="RuleBase" id="RU003682"/>
    </source>
</evidence>
<proteinExistence type="inferred from homology"/>
<sequence>MSTNFSEIPILDLSLADDPSTKQQLLKELRHILLNIGFLYVKNHGVSTDVIDALVKVLPNLFDIPKREKDSIALEKSPHFLGYSGMGAEKTAQVSDQREQFEFATELESSWVEGDPLYKRLLGPNQWPPSLPLICPVIEKYIQSLLELSTRFLTLVAEALNISSSSLHTFLSPQHRLKVVHYSPIISPGDNQGVGPHKDSSGWWTFLLQASPPHIRGLQAMNRSGAWIDVPNIPGTFVVNIGQAFEVATNGVCPATIHRVLSSEYDRYSIPFFQGVRGDATKKDFEALWPQLKRQGRKESKEGQSIDSPFLSGKYDTWGESQLRTKVRSHRDAGKKFYGPVYEKYINDSPALDNTDTATQLIGYLNNPSQNGRLTIGAWPANTRYTALRKQVHFGIAYLAPSDLTKPTDPLSIDLGEVTAALELLGSSCV</sequence>
<evidence type="ECO:0000259" key="5">
    <source>
        <dbReference type="PROSITE" id="PS51471"/>
    </source>
</evidence>
<keyword evidence="2 4" id="KW-0479">Metal-binding</keyword>
<dbReference type="InterPro" id="IPR050295">
    <property type="entry name" value="Plant_2OG-oxidoreductases"/>
</dbReference>
<dbReference type="STRING" id="1432307.W9C521"/>
<name>W9C521_SCLBF</name>
<evidence type="ECO:0000256" key="3">
    <source>
        <dbReference type="ARBA" id="ARBA00023004"/>
    </source>
</evidence>
<dbReference type="OrthoDB" id="627829at2759"/>
<feature type="domain" description="Fe2OG dioxygenase" evidence="5">
    <location>
        <begin position="169"/>
        <end position="276"/>
    </location>
</feature>
<organism evidence="6 7">
    <name type="scientific">Sclerotinia borealis (strain F-4128)</name>
    <dbReference type="NCBI Taxonomy" id="1432307"/>
    <lineage>
        <taxon>Eukaryota</taxon>
        <taxon>Fungi</taxon>
        <taxon>Dikarya</taxon>
        <taxon>Ascomycota</taxon>
        <taxon>Pezizomycotina</taxon>
        <taxon>Leotiomycetes</taxon>
        <taxon>Helotiales</taxon>
        <taxon>Sclerotiniaceae</taxon>
        <taxon>Sclerotinia</taxon>
    </lineage>
</organism>
<dbReference type="PANTHER" id="PTHR47991">
    <property type="entry name" value="OXOGLUTARATE/IRON-DEPENDENT DIOXYGENASE"/>
    <property type="match status" value="1"/>
</dbReference>
<dbReference type="AlphaFoldDB" id="W9C521"/>
<dbReference type="GO" id="GO:0016491">
    <property type="term" value="F:oxidoreductase activity"/>
    <property type="evidence" value="ECO:0007669"/>
    <property type="project" value="UniProtKB-KW"/>
</dbReference>
<keyword evidence="3 4" id="KW-0408">Iron</keyword>
<keyword evidence="4" id="KW-0560">Oxidoreductase</keyword>
<evidence type="ECO:0000313" key="6">
    <source>
        <dbReference type="EMBL" id="ESZ90014.1"/>
    </source>
</evidence>
<dbReference type="Proteomes" id="UP000019487">
    <property type="component" value="Unassembled WGS sequence"/>
</dbReference>
<dbReference type="GO" id="GO:0044283">
    <property type="term" value="P:small molecule biosynthetic process"/>
    <property type="evidence" value="ECO:0007669"/>
    <property type="project" value="UniProtKB-ARBA"/>
</dbReference>